<gene>
    <name evidence="2" type="ORF">GGR11_002617</name>
</gene>
<dbReference type="EMBL" id="JACIDA010000002">
    <property type="protein sequence ID" value="MBB3873064.1"/>
    <property type="molecule type" value="Genomic_DNA"/>
</dbReference>
<sequence>MTLQIRQDELSLGLLGVPYADLTPVQRSVVDLMVTEAPSGVSPILEIDDRTFWERLADTVADVGGSWTFIGVFSCVLLGWAALNLVLARFTAAFDPYPFIFLNLMLSAVAALQAPVIMMSQKRQAVRDRIAAEHDYTVNLRAELEIMRLHDRLQLSQGQMERIEAALAALARP</sequence>
<feature type="transmembrane region" description="Helical" evidence="1">
    <location>
        <begin position="99"/>
        <end position="119"/>
    </location>
</feature>
<accession>A0A7W6A5E6</accession>
<keyword evidence="1" id="KW-1133">Transmembrane helix</keyword>
<proteinExistence type="predicted"/>
<dbReference type="PANTHER" id="PTHR41386:SF1">
    <property type="entry name" value="MEMBRANE PROTEIN"/>
    <property type="match status" value="1"/>
</dbReference>
<name>A0A7W6A5E6_9CAUL</name>
<keyword evidence="1" id="KW-0812">Transmembrane</keyword>
<evidence type="ECO:0000313" key="2">
    <source>
        <dbReference type="EMBL" id="MBB3873064.1"/>
    </source>
</evidence>
<dbReference type="Pfam" id="PF06210">
    <property type="entry name" value="DUF1003"/>
    <property type="match status" value="1"/>
</dbReference>
<keyword evidence="1" id="KW-0472">Membrane</keyword>
<feature type="transmembrane region" description="Helical" evidence="1">
    <location>
        <begin position="67"/>
        <end position="87"/>
    </location>
</feature>
<dbReference type="Proteomes" id="UP000532936">
    <property type="component" value="Unassembled WGS sequence"/>
</dbReference>
<dbReference type="AlphaFoldDB" id="A0A7W6A5E6"/>
<dbReference type="PANTHER" id="PTHR41386">
    <property type="entry name" value="INTEGRAL MEMBRANE PROTEIN-RELATED"/>
    <property type="match status" value="1"/>
</dbReference>
<dbReference type="RefSeq" id="WP_183197568.1">
    <property type="nucleotide sequence ID" value="NZ_JACIDA010000002.1"/>
</dbReference>
<dbReference type="InterPro" id="IPR010406">
    <property type="entry name" value="DUF1003"/>
</dbReference>
<evidence type="ECO:0000256" key="1">
    <source>
        <dbReference type="SAM" id="Phobius"/>
    </source>
</evidence>
<evidence type="ECO:0000313" key="3">
    <source>
        <dbReference type="Proteomes" id="UP000532936"/>
    </source>
</evidence>
<organism evidence="2 3">
    <name type="scientific">Brevundimonas mediterranea</name>
    <dbReference type="NCBI Taxonomy" id="74329"/>
    <lineage>
        <taxon>Bacteria</taxon>
        <taxon>Pseudomonadati</taxon>
        <taxon>Pseudomonadota</taxon>
        <taxon>Alphaproteobacteria</taxon>
        <taxon>Caulobacterales</taxon>
        <taxon>Caulobacteraceae</taxon>
        <taxon>Brevundimonas</taxon>
    </lineage>
</organism>
<comment type="caution">
    <text evidence="2">The sequence shown here is derived from an EMBL/GenBank/DDBJ whole genome shotgun (WGS) entry which is preliminary data.</text>
</comment>
<reference evidence="2 3" key="1">
    <citation type="submission" date="2020-08" db="EMBL/GenBank/DDBJ databases">
        <title>Genomic Encyclopedia of Type Strains, Phase IV (KMG-IV): sequencing the most valuable type-strain genomes for metagenomic binning, comparative biology and taxonomic classification.</title>
        <authorList>
            <person name="Goeker M."/>
        </authorList>
    </citation>
    <scope>NUCLEOTIDE SEQUENCE [LARGE SCALE GENOMIC DNA]</scope>
    <source>
        <strain evidence="2 3">DSM 14878</strain>
    </source>
</reference>
<protein>
    <submittedName>
        <fullName evidence="2">Putative membrane protein</fullName>
    </submittedName>
</protein>